<organism evidence="12 13">
    <name type="scientific">Candidatus Brevundimonas colombiensis</name>
    <dbReference type="NCBI Taxonomy" id="3121376"/>
    <lineage>
        <taxon>Bacteria</taxon>
        <taxon>Pseudomonadati</taxon>
        <taxon>Pseudomonadota</taxon>
        <taxon>Alphaproteobacteria</taxon>
        <taxon>Caulobacterales</taxon>
        <taxon>Caulobacteraceae</taxon>
        <taxon>Brevundimonas</taxon>
    </lineage>
</organism>
<keyword evidence="8" id="KW-1133">Transmembrane helix</keyword>
<dbReference type="SUPFAM" id="SSF74653">
    <property type="entry name" value="TolA/TonB C-terminal domain"/>
    <property type="match status" value="1"/>
</dbReference>
<evidence type="ECO:0000313" key="13">
    <source>
        <dbReference type="Proteomes" id="UP001213664"/>
    </source>
</evidence>
<dbReference type="GO" id="GO:0015031">
    <property type="term" value="P:protein transport"/>
    <property type="evidence" value="ECO:0007669"/>
    <property type="project" value="UniProtKB-KW"/>
</dbReference>
<dbReference type="InterPro" id="IPR006260">
    <property type="entry name" value="TonB/TolA_C"/>
</dbReference>
<accession>A0AAJ5WYW4</accession>
<dbReference type="NCBIfam" id="TIGR01352">
    <property type="entry name" value="tonB_Cterm"/>
    <property type="match status" value="1"/>
</dbReference>
<gene>
    <name evidence="12" type="ORF">P0Y50_14940</name>
</gene>
<dbReference type="PROSITE" id="PS52015">
    <property type="entry name" value="TONB_CTD"/>
    <property type="match status" value="1"/>
</dbReference>
<feature type="compositionally biased region" description="Low complexity" evidence="10">
    <location>
        <begin position="92"/>
        <end position="117"/>
    </location>
</feature>
<feature type="domain" description="TonB C-terminal" evidence="11">
    <location>
        <begin position="118"/>
        <end position="212"/>
    </location>
</feature>
<comment type="similarity">
    <text evidence="2">Belongs to the TonB family.</text>
</comment>
<evidence type="ECO:0000256" key="8">
    <source>
        <dbReference type="ARBA" id="ARBA00022989"/>
    </source>
</evidence>
<name>A0AAJ5WYW4_9CAUL</name>
<feature type="region of interest" description="Disordered" evidence="10">
    <location>
        <begin position="36"/>
        <end position="117"/>
    </location>
</feature>
<evidence type="ECO:0000256" key="10">
    <source>
        <dbReference type="SAM" id="MobiDB-lite"/>
    </source>
</evidence>
<dbReference type="Pfam" id="PF03544">
    <property type="entry name" value="TonB_C"/>
    <property type="match status" value="1"/>
</dbReference>
<dbReference type="InterPro" id="IPR037682">
    <property type="entry name" value="TonB_C"/>
</dbReference>
<sequence>MHLLPFVGLLMIPSAPRSTPTVEPVVMVELVRDQAPPRPVSELPPGPQQVEAAASRPVPRELEKVRITEAQDQVEPLLIPERTPQPESAVQATPAPATTAPLSRPAPPAASASSAPSDWRGRLLAHLESNKRYPAAALARRQQGVAHVRFVMDRQGRVLTARIDRSSGAPVLDHAALDMLTRAQPLPRPPAEVEGERIELVVPVEFFVGRNG</sequence>
<keyword evidence="3" id="KW-0813">Transport</keyword>
<evidence type="ECO:0000256" key="4">
    <source>
        <dbReference type="ARBA" id="ARBA00022475"/>
    </source>
</evidence>
<keyword evidence="9" id="KW-0472">Membrane</keyword>
<dbReference type="PANTHER" id="PTHR33446:SF2">
    <property type="entry name" value="PROTEIN TONB"/>
    <property type="match status" value="1"/>
</dbReference>
<evidence type="ECO:0000256" key="9">
    <source>
        <dbReference type="ARBA" id="ARBA00023136"/>
    </source>
</evidence>
<dbReference type="Gene3D" id="3.30.1150.10">
    <property type="match status" value="1"/>
</dbReference>
<evidence type="ECO:0000256" key="6">
    <source>
        <dbReference type="ARBA" id="ARBA00022692"/>
    </source>
</evidence>
<evidence type="ECO:0000259" key="11">
    <source>
        <dbReference type="PROSITE" id="PS52015"/>
    </source>
</evidence>
<keyword evidence="4" id="KW-1003">Cell membrane</keyword>
<reference evidence="12" key="1">
    <citation type="submission" date="2023-03" db="EMBL/GenBank/DDBJ databases">
        <title>Andean soil-derived lignocellulolytic bacterial consortium as a source of novel taxa and putative plastic-active enzymes.</title>
        <authorList>
            <person name="Diaz-Garcia L."/>
            <person name="Chuvochina M."/>
            <person name="Feuerriegel G."/>
            <person name="Bunk B."/>
            <person name="Sproer C."/>
            <person name="Streit W.R."/>
            <person name="Rodriguez L.M."/>
            <person name="Overmann J."/>
            <person name="Jimenez D.J."/>
        </authorList>
    </citation>
    <scope>NUCLEOTIDE SEQUENCE</scope>
    <source>
        <strain evidence="12">MAG 833</strain>
    </source>
</reference>
<evidence type="ECO:0000256" key="2">
    <source>
        <dbReference type="ARBA" id="ARBA00006555"/>
    </source>
</evidence>
<evidence type="ECO:0000256" key="3">
    <source>
        <dbReference type="ARBA" id="ARBA00022448"/>
    </source>
</evidence>
<proteinExistence type="inferred from homology"/>
<dbReference type="GO" id="GO:0098797">
    <property type="term" value="C:plasma membrane protein complex"/>
    <property type="evidence" value="ECO:0007669"/>
    <property type="project" value="TreeGrafter"/>
</dbReference>
<keyword evidence="6" id="KW-0812">Transmembrane</keyword>
<dbReference type="EMBL" id="CP119326">
    <property type="protein sequence ID" value="WEK39811.1"/>
    <property type="molecule type" value="Genomic_DNA"/>
</dbReference>
<dbReference type="GO" id="GO:0055085">
    <property type="term" value="P:transmembrane transport"/>
    <property type="evidence" value="ECO:0007669"/>
    <property type="project" value="InterPro"/>
</dbReference>
<dbReference type="PANTHER" id="PTHR33446">
    <property type="entry name" value="PROTEIN TONB-RELATED"/>
    <property type="match status" value="1"/>
</dbReference>
<feature type="compositionally biased region" description="Pro residues" evidence="10">
    <location>
        <begin position="36"/>
        <end position="47"/>
    </location>
</feature>
<evidence type="ECO:0000313" key="12">
    <source>
        <dbReference type="EMBL" id="WEK39811.1"/>
    </source>
</evidence>
<protein>
    <submittedName>
        <fullName evidence="12">Energy transducer TonB</fullName>
    </submittedName>
</protein>
<feature type="compositionally biased region" description="Basic and acidic residues" evidence="10">
    <location>
        <begin position="58"/>
        <end position="69"/>
    </location>
</feature>
<comment type="subcellular location">
    <subcellularLocation>
        <location evidence="1">Cell inner membrane</location>
        <topology evidence="1">Single-pass membrane protein</topology>
        <orientation evidence="1">Periplasmic side</orientation>
    </subcellularLocation>
</comment>
<dbReference type="Proteomes" id="UP001213664">
    <property type="component" value="Chromosome"/>
</dbReference>
<dbReference type="AlphaFoldDB" id="A0AAJ5WYW4"/>
<keyword evidence="5" id="KW-0997">Cell inner membrane</keyword>
<evidence type="ECO:0000256" key="5">
    <source>
        <dbReference type="ARBA" id="ARBA00022519"/>
    </source>
</evidence>
<keyword evidence="7" id="KW-0653">Protein transport</keyword>
<evidence type="ECO:0000256" key="1">
    <source>
        <dbReference type="ARBA" id="ARBA00004383"/>
    </source>
</evidence>
<dbReference type="GO" id="GO:0031992">
    <property type="term" value="F:energy transducer activity"/>
    <property type="evidence" value="ECO:0007669"/>
    <property type="project" value="TreeGrafter"/>
</dbReference>
<evidence type="ECO:0000256" key="7">
    <source>
        <dbReference type="ARBA" id="ARBA00022927"/>
    </source>
</evidence>
<dbReference type="InterPro" id="IPR051045">
    <property type="entry name" value="TonB-dependent_transducer"/>
</dbReference>